<comment type="catalytic activity">
    <reaction evidence="1 10">
        <text>3-methyl-2-oxobutanoate + acetyl-CoA + H2O = (2S)-2-isopropylmalate + CoA + H(+)</text>
        <dbReference type="Rhea" id="RHEA:21524"/>
        <dbReference type="ChEBI" id="CHEBI:1178"/>
        <dbReference type="ChEBI" id="CHEBI:11851"/>
        <dbReference type="ChEBI" id="CHEBI:15377"/>
        <dbReference type="ChEBI" id="CHEBI:15378"/>
        <dbReference type="ChEBI" id="CHEBI:57287"/>
        <dbReference type="ChEBI" id="CHEBI:57288"/>
        <dbReference type="EC" id="2.3.3.13"/>
    </reaction>
</comment>
<dbReference type="Gene3D" id="3.30.160.270">
    <property type="match status" value="1"/>
</dbReference>
<evidence type="ECO:0000256" key="6">
    <source>
        <dbReference type="ARBA" id="ARBA00022605"/>
    </source>
</evidence>
<dbReference type="Pfam" id="PF08502">
    <property type="entry name" value="LeuA_dimer"/>
    <property type="match status" value="1"/>
</dbReference>
<keyword evidence="7 10" id="KW-0808">Transferase</keyword>
<dbReference type="InterPro" id="IPR000891">
    <property type="entry name" value="PYR_CT"/>
</dbReference>
<dbReference type="InterPro" id="IPR005668">
    <property type="entry name" value="IPM_Synthase"/>
</dbReference>
<evidence type="ECO:0000256" key="2">
    <source>
        <dbReference type="ARBA" id="ARBA00004689"/>
    </source>
</evidence>
<comment type="cofactor">
    <cofactor evidence="10">
        <name>Mg(2+)</name>
        <dbReference type="ChEBI" id="CHEBI:18420"/>
    </cofactor>
</comment>
<dbReference type="Pfam" id="PF00682">
    <property type="entry name" value="HMGL-like"/>
    <property type="match status" value="1"/>
</dbReference>
<dbReference type="HAMAP" id="MF_00572">
    <property type="entry name" value="LeuA_type2"/>
    <property type="match status" value="1"/>
</dbReference>
<dbReference type="PROSITE" id="PS00816">
    <property type="entry name" value="AIPM_HOMOCIT_SYNTH_2"/>
    <property type="match status" value="1"/>
</dbReference>
<comment type="subunit">
    <text evidence="10">Homodimer.</text>
</comment>
<feature type="binding site" evidence="10">
    <location>
        <position position="59"/>
    </location>
    <ligand>
        <name>Mg(2+)</name>
        <dbReference type="ChEBI" id="CHEBI:18420"/>
    </ligand>
</feature>
<feature type="domain" description="Pyruvate carboxyltransferase" evidence="11">
    <location>
        <begin position="50"/>
        <end position="324"/>
    </location>
</feature>
<comment type="subcellular location">
    <subcellularLocation>
        <location evidence="10">Cytoplasm</location>
    </subcellularLocation>
</comment>
<dbReference type="Pfam" id="PF22615">
    <property type="entry name" value="IPMS_D2"/>
    <property type="match status" value="1"/>
</dbReference>
<dbReference type="PANTHER" id="PTHR46911:SF1">
    <property type="entry name" value="2-ISOPROPYLMALATE SYNTHASE"/>
    <property type="match status" value="1"/>
</dbReference>
<keyword evidence="5 10" id="KW-0432">Leucine biosynthesis</keyword>
<evidence type="ECO:0000256" key="1">
    <source>
        <dbReference type="ARBA" id="ARBA00000064"/>
    </source>
</evidence>
<dbReference type="InterPro" id="IPR054692">
    <property type="entry name" value="LeuA-like_post-cat"/>
</dbReference>
<sequence>MHLRVRDPGAPAQTGNDMIKNPAEKYVPFAPFTRDFAERTWPSRRIETPPIWMSTDLRDGNQALIEPMSVERKLRFFEQLIKIGFKEIEVGFPSASQTDFDFVRKLVDDKRIPDDVTIIALTQAREDLIQRTVEACAGARHAIIHMYNACAPAFRKIVFRMSRDEVRTIAVEGTKLVKAEVAKHPETHWRYEYSPEVFSTTEPEFALEVCNAVVETWQPTVQDKIILNLPATIEATTPNLYADQIEWMHTHLAQRDKIVLSVHPHNDRGTAVAAAEFAVMAGADRIEGCLFGNGERTGNVDLVTLALNLYTQGIHPGLDFSDIDEVRRCVEYCNQLPVHPRHPYAGDLVFTAFSGSHQDAIKKGFAVRQEGTFWEVPYLPIDPADLGRSYDAVIRVNSQSGKGGVSFLLEQEHGLILPRRLQIEFSRAIQRVTDETGREVTPHDVFEVFSSEYLDRETPIKLIRHRITGSPKTTGQKQFMIEVELEINGEVRHLSGQGDGAISAFLCALDIDARVMDYQEHAIGTGTDTRAASYIEMRIQDSANGYGVGIHEDIVTSSFLAILSAVNRHAAAGGSIQPRASAAA</sequence>
<dbReference type="InterPro" id="IPR039371">
    <property type="entry name" value="LeuA_N_DRE-TIM"/>
</dbReference>
<dbReference type="InterPro" id="IPR013785">
    <property type="entry name" value="Aldolase_TIM"/>
</dbReference>
<dbReference type="PROSITE" id="PS00815">
    <property type="entry name" value="AIPM_HOMOCIT_SYNTH_1"/>
    <property type="match status" value="1"/>
</dbReference>
<evidence type="ECO:0000256" key="5">
    <source>
        <dbReference type="ARBA" id="ARBA00022430"/>
    </source>
</evidence>
<dbReference type="EMBL" id="BAAAEX010000010">
    <property type="protein sequence ID" value="GAA0779244.1"/>
    <property type="molecule type" value="Genomic_DNA"/>
</dbReference>
<dbReference type="NCBIfam" id="NF002991">
    <property type="entry name" value="PRK03739.1"/>
    <property type="match status" value="1"/>
</dbReference>
<dbReference type="SUPFAM" id="SSF51569">
    <property type="entry name" value="Aldolase"/>
    <property type="match status" value="1"/>
</dbReference>
<dbReference type="SUPFAM" id="SSF89000">
    <property type="entry name" value="post-HMGL domain-like"/>
    <property type="match status" value="1"/>
</dbReference>
<accession>A0ABP3WB71</accession>
<proteinExistence type="inferred from homology"/>
<evidence type="ECO:0000256" key="10">
    <source>
        <dbReference type="HAMAP-Rule" id="MF_00572"/>
    </source>
</evidence>
<reference evidence="13" key="1">
    <citation type="journal article" date="2019" name="Int. J. Syst. Evol. Microbiol.">
        <title>The Global Catalogue of Microorganisms (GCM) 10K type strain sequencing project: providing services to taxonomists for standard genome sequencing and annotation.</title>
        <authorList>
            <consortium name="The Broad Institute Genomics Platform"/>
            <consortium name="The Broad Institute Genome Sequencing Center for Infectious Disease"/>
            <person name="Wu L."/>
            <person name="Ma J."/>
        </authorList>
    </citation>
    <scope>NUCLEOTIDE SEQUENCE [LARGE SCALE GENOMIC DNA]</scope>
    <source>
        <strain evidence="13">JCM 15515</strain>
    </source>
</reference>
<dbReference type="Proteomes" id="UP001500573">
    <property type="component" value="Unassembled WGS sequence"/>
</dbReference>
<comment type="function">
    <text evidence="10">Catalyzes the condensation of the acetyl group of acetyl-CoA with 3-methyl-2-oxobutanoate (2-ketoisovalerate) to form 3-carboxy-3-hydroxy-4-methylpentanoate (2-isopropylmalate).</text>
</comment>
<dbReference type="PROSITE" id="PS50991">
    <property type="entry name" value="PYR_CT"/>
    <property type="match status" value="1"/>
</dbReference>
<keyword evidence="8 10" id="KW-0479">Metal-binding</keyword>
<dbReference type="CDD" id="cd07942">
    <property type="entry name" value="DRE_TIM_LeuA"/>
    <property type="match status" value="1"/>
</dbReference>
<organism evidence="12 13">
    <name type="scientific">Castellaniella ginsengisoli</name>
    <dbReference type="NCBI Taxonomy" id="546114"/>
    <lineage>
        <taxon>Bacteria</taxon>
        <taxon>Pseudomonadati</taxon>
        <taxon>Pseudomonadota</taxon>
        <taxon>Betaproteobacteria</taxon>
        <taxon>Burkholderiales</taxon>
        <taxon>Alcaligenaceae</taxon>
        <taxon>Castellaniella</taxon>
    </lineage>
</organism>
<evidence type="ECO:0000256" key="9">
    <source>
        <dbReference type="ARBA" id="ARBA00023304"/>
    </source>
</evidence>
<evidence type="ECO:0000256" key="4">
    <source>
        <dbReference type="ARBA" id="ARBA00012973"/>
    </source>
</evidence>
<keyword evidence="10" id="KW-0963">Cytoplasm</keyword>
<dbReference type="PANTHER" id="PTHR46911">
    <property type="match status" value="1"/>
</dbReference>
<comment type="caution">
    <text evidence="12">The sequence shown here is derived from an EMBL/GenBank/DDBJ whole genome shotgun (WGS) entry which is preliminary data.</text>
</comment>
<keyword evidence="13" id="KW-1185">Reference proteome</keyword>
<evidence type="ECO:0000313" key="13">
    <source>
        <dbReference type="Proteomes" id="UP001500573"/>
    </source>
</evidence>
<gene>
    <name evidence="10 12" type="primary">leuA</name>
    <name evidence="12" type="ORF">GCM10009108_17250</name>
</gene>
<evidence type="ECO:0000256" key="7">
    <source>
        <dbReference type="ARBA" id="ARBA00022679"/>
    </source>
</evidence>
<feature type="region of interest" description="Regulatory domain" evidence="10">
    <location>
        <begin position="456"/>
        <end position="584"/>
    </location>
</feature>
<dbReference type="InterPro" id="IPR036230">
    <property type="entry name" value="LeuA_allosteric_dom_sf"/>
</dbReference>
<dbReference type="SUPFAM" id="SSF110921">
    <property type="entry name" value="2-isopropylmalate synthase LeuA, allosteric (dimerisation) domain"/>
    <property type="match status" value="1"/>
</dbReference>
<comment type="pathway">
    <text evidence="2 10">Amino-acid biosynthesis; L-leucine biosynthesis; L-leucine from 3-methyl-2-oxobutanoate: step 1/4.</text>
</comment>
<name>A0ABP3WB71_9BURK</name>
<evidence type="ECO:0000313" key="12">
    <source>
        <dbReference type="EMBL" id="GAA0779244.1"/>
    </source>
</evidence>
<feature type="binding site" evidence="10">
    <location>
        <position position="265"/>
    </location>
    <ligand>
        <name>Mg(2+)</name>
        <dbReference type="ChEBI" id="CHEBI:18420"/>
    </ligand>
</feature>
<evidence type="ECO:0000256" key="3">
    <source>
        <dbReference type="ARBA" id="ARBA00009767"/>
    </source>
</evidence>
<dbReference type="NCBIfam" id="TIGR00970">
    <property type="entry name" value="leuA_yeast"/>
    <property type="match status" value="1"/>
</dbReference>
<keyword evidence="6 10" id="KW-0028">Amino-acid biosynthesis</keyword>
<feature type="binding site" evidence="10">
    <location>
        <position position="263"/>
    </location>
    <ligand>
        <name>Mg(2+)</name>
        <dbReference type="ChEBI" id="CHEBI:18420"/>
    </ligand>
</feature>
<dbReference type="SMART" id="SM00917">
    <property type="entry name" value="LeuA_dimer"/>
    <property type="match status" value="1"/>
</dbReference>
<keyword evidence="10" id="KW-0460">Magnesium</keyword>
<comment type="similarity">
    <text evidence="3 10">Belongs to the alpha-IPM synthase/homocitrate synthase family. LeuA type 2 subfamily.</text>
</comment>
<dbReference type="InterPro" id="IPR002034">
    <property type="entry name" value="AIPM/Hcit_synth_CS"/>
</dbReference>
<protein>
    <recommendedName>
        <fullName evidence="4 10">2-isopropylmalate synthase</fullName>
        <ecNumber evidence="4 10">2.3.3.13</ecNumber>
    </recommendedName>
    <alternativeName>
        <fullName evidence="10">Alpha-IPM synthase</fullName>
    </alternativeName>
    <alternativeName>
        <fullName evidence="10">Alpha-isopropylmalate synthase</fullName>
    </alternativeName>
</protein>
<dbReference type="Gene3D" id="3.20.20.70">
    <property type="entry name" value="Aldolase class I"/>
    <property type="match status" value="1"/>
</dbReference>
<evidence type="ECO:0000259" key="11">
    <source>
        <dbReference type="PROSITE" id="PS50991"/>
    </source>
</evidence>
<keyword evidence="9 10" id="KW-0100">Branched-chain amino acid biosynthesis</keyword>
<dbReference type="InterPro" id="IPR013709">
    <property type="entry name" value="2-isopropylmalate_synth_dimer"/>
</dbReference>
<feature type="binding site" evidence="10">
    <location>
        <position position="299"/>
    </location>
    <ligand>
        <name>Mg(2+)</name>
        <dbReference type="ChEBI" id="CHEBI:18420"/>
    </ligand>
</feature>
<dbReference type="EC" id="2.3.3.13" evidence="4 10"/>
<evidence type="ECO:0000256" key="8">
    <source>
        <dbReference type="ARBA" id="ARBA00022723"/>
    </source>
</evidence>